<keyword evidence="2" id="KW-1185">Reference proteome</keyword>
<evidence type="ECO:0000313" key="1">
    <source>
        <dbReference type="EMBL" id="AGB42002.1"/>
    </source>
</evidence>
<evidence type="ECO:0000313" key="2">
    <source>
        <dbReference type="Proteomes" id="UP000010880"/>
    </source>
</evidence>
<protein>
    <submittedName>
        <fullName evidence="1">Uncharacterized protein</fullName>
    </submittedName>
</protein>
<dbReference type="STRING" id="748449.Halha_2118"/>
<dbReference type="KEGG" id="hhl:Halha_2118"/>
<name>L0K9M6_HALHC</name>
<dbReference type="EMBL" id="CP003359">
    <property type="protein sequence ID" value="AGB42002.1"/>
    <property type="molecule type" value="Genomic_DNA"/>
</dbReference>
<accession>L0K9M6</accession>
<dbReference type="Proteomes" id="UP000010880">
    <property type="component" value="Chromosome"/>
</dbReference>
<gene>
    <name evidence="1" type="ordered locus">Halha_2118</name>
</gene>
<proteinExistence type="predicted"/>
<sequence>MLWISAIIILLGLGVFYFYWLKDDTTEDQPPLNNANYNYDMETGTEIGPETKGVIEPLMGNERNQIELGKLENDNYQVEAGKRITPKDKRVIEVINDDDE</sequence>
<dbReference type="AlphaFoldDB" id="L0K9M6"/>
<dbReference type="HOGENOM" id="CLU_2301903_0_0_9"/>
<organism evidence="1 2">
    <name type="scientific">Halobacteroides halobius (strain ATCC 35273 / DSM 5150 / MD-1)</name>
    <dbReference type="NCBI Taxonomy" id="748449"/>
    <lineage>
        <taxon>Bacteria</taxon>
        <taxon>Bacillati</taxon>
        <taxon>Bacillota</taxon>
        <taxon>Clostridia</taxon>
        <taxon>Halanaerobiales</taxon>
        <taxon>Halobacteroidaceae</taxon>
        <taxon>Halobacteroides</taxon>
    </lineage>
</organism>
<reference evidence="2" key="1">
    <citation type="submission" date="2012-02" db="EMBL/GenBank/DDBJ databases">
        <title>The complete genome of Halobacteroides halobius DSM 5150.</title>
        <authorList>
            <person name="Lucas S."/>
            <person name="Copeland A."/>
            <person name="Lapidus A."/>
            <person name="Glavina del Rio T."/>
            <person name="Dalin E."/>
            <person name="Tice H."/>
            <person name="Bruce D."/>
            <person name="Goodwin L."/>
            <person name="Pitluck S."/>
            <person name="Peters L."/>
            <person name="Mikhailova N."/>
            <person name="Gu W."/>
            <person name="Kyrpides N."/>
            <person name="Mavromatis K."/>
            <person name="Ivanova N."/>
            <person name="Brettin T."/>
            <person name="Detter J.C."/>
            <person name="Han C."/>
            <person name="Larimer F."/>
            <person name="Land M."/>
            <person name="Hauser L."/>
            <person name="Markowitz V."/>
            <person name="Cheng J.-F."/>
            <person name="Hugenholtz P."/>
            <person name="Woyke T."/>
            <person name="Wu D."/>
            <person name="Tindall B."/>
            <person name="Pomrenke H."/>
            <person name="Brambilla E."/>
            <person name="Klenk H.-P."/>
            <person name="Eisen J.A."/>
        </authorList>
    </citation>
    <scope>NUCLEOTIDE SEQUENCE [LARGE SCALE GENOMIC DNA]</scope>
    <source>
        <strain evidence="2">ATCC 35273 / DSM 5150 / MD-1</strain>
    </source>
</reference>
<dbReference type="RefSeq" id="WP_015327716.1">
    <property type="nucleotide sequence ID" value="NC_019978.1"/>
</dbReference>